<dbReference type="Proteomes" id="UP000258309">
    <property type="component" value="Unassembled WGS sequence"/>
</dbReference>
<reference evidence="1 2" key="1">
    <citation type="submission" date="2018-05" db="EMBL/GenBank/DDBJ databases">
        <title>Draft genome sequence of Scytalidium lignicola DSM 105466, a ubiquitous saprotrophic fungus.</title>
        <authorList>
            <person name="Buettner E."/>
            <person name="Gebauer A.M."/>
            <person name="Hofrichter M."/>
            <person name="Liers C."/>
            <person name="Kellner H."/>
        </authorList>
    </citation>
    <scope>NUCLEOTIDE SEQUENCE [LARGE SCALE GENOMIC DNA]</scope>
    <source>
        <strain evidence="1 2">DSM 105466</strain>
    </source>
</reference>
<evidence type="ECO:0000313" key="2">
    <source>
        <dbReference type="Proteomes" id="UP000258309"/>
    </source>
</evidence>
<sequence>MPMALFVANLRPAKRGSLGSQSSGDESAPSPIIDAYSQLLAVAGRERILKNDAEKRGVLQIILEAWIQDESRVELRRHYGALSSVKREIEKYQMASRKAPLRGPQKGLLEAIRADECRVISVISVGSGTPTAAPKRTFSSPLWLAQVEVDDAATTAFIQAPTRVVSDLGDA</sequence>
<feature type="non-terminal residue" evidence="1">
    <location>
        <position position="1"/>
    </location>
</feature>
<gene>
    <name evidence="1" type="ORF">B7463_g8291</name>
</gene>
<dbReference type="EMBL" id="NCSJ02000178">
    <property type="protein sequence ID" value="RFU28051.1"/>
    <property type="molecule type" value="Genomic_DNA"/>
</dbReference>
<proteinExistence type="predicted"/>
<protein>
    <submittedName>
        <fullName evidence="1">Uncharacterized protein</fullName>
    </submittedName>
</protein>
<accession>A0A3E2H426</accession>
<keyword evidence="2" id="KW-1185">Reference proteome</keyword>
<name>A0A3E2H426_SCYLI</name>
<organism evidence="1 2">
    <name type="scientific">Scytalidium lignicola</name>
    <name type="common">Hyphomycete</name>
    <dbReference type="NCBI Taxonomy" id="5539"/>
    <lineage>
        <taxon>Eukaryota</taxon>
        <taxon>Fungi</taxon>
        <taxon>Dikarya</taxon>
        <taxon>Ascomycota</taxon>
        <taxon>Pezizomycotina</taxon>
        <taxon>Leotiomycetes</taxon>
        <taxon>Leotiomycetes incertae sedis</taxon>
        <taxon>Scytalidium</taxon>
    </lineage>
</organism>
<comment type="caution">
    <text evidence="1">The sequence shown here is derived from an EMBL/GenBank/DDBJ whole genome shotgun (WGS) entry which is preliminary data.</text>
</comment>
<feature type="non-terminal residue" evidence="1">
    <location>
        <position position="171"/>
    </location>
</feature>
<dbReference type="AlphaFoldDB" id="A0A3E2H426"/>
<evidence type="ECO:0000313" key="1">
    <source>
        <dbReference type="EMBL" id="RFU28051.1"/>
    </source>
</evidence>